<dbReference type="OrthoDB" id="7064009at2"/>
<dbReference type="RefSeq" id="WP_146914974.1">
    <property type="nucleotide sequence ID" value="NZ_CP042430.1"/>
</dbReference>
<dbReference type="AlphaFoldDB" id="A0A5B8TZG9"/>
<dbReference type="EMBL" id="CP042430">
    <property type="protein sequence ID" value="QEC46118.1"/>
    <property type="molecule type" value="Genomic_DNA"/>
</dbReference>
<evidence type="ECO:0000256" key="2">
    <source>
        <dbReference type="ARBA" id="ARBA00023002"/>
    </source>
</evidence>
<dbReference type="KEGG" id="bsol:FSW04_00090"/>
<comment type="similarity">
    <text evidence="1">Belongs to the short-chain dehydrogenases/reductases (SDR) family.</text>
</comment>
<dbReference type="PRINTS" id="PR00080">
    <property type="entry name" value="SDRFAMILY"/>
</dbReference>
<dbReference type="Proteomes" id="UP000321805">
    <property type="component" value="Chromosome"/>
</dbReference>
<dbReference type="InterPro" id="IPR002347">
    <property type="entry name" value="SDR_fam"/>
</dbReference>
<dbReference type="PANTHER" id="PTHR43477">
    <property type="entry name" value="DIHYDROANTICAPSIN 7-DEHYDROGENASE"/>
    <property type="match status" value="1"/>
</dbReference>
<dbReference type="InterPro" id="IPR020904">
    <property type="entry name" value="Sc_DH/Rdtase_CS"/>
</dbReference>
<evidence type="ECO:0000256" key="1">
    <source>
        <dbReference type="ARBA" id="ARBA00006484"/>
    </source>
</evidence>
<sequence>MSTGSGPLTGRRIVITGAAGGIGLTLARRCVGDGAAVALVDADPRVLELASELGGVGFAVDITDRSTAPSTLAEAAAQLGGVDGLANVAGAQRDGDAVHTTDEVWDLVLAVNLTAPWVWSRAAIPHMLKAGRGSIVNVASIAASHALPSAVSYVTSKTGLLGLTRSIAVDFGRQGIRCNSVSPGTIETDFFRDYARRNPDVARRLEDLNFAGRFGTADEVAACCAYLLGDESGFVNGTDVAIDGGRAAASVVPRDG</sequence>
<gene>
    <name evidence="3" type="ORF">FSW04_00090</name>
</gene>
<dbReference type="InterPro" id="IPR051122">
    <property type="entry name" value="SDR_DHRS6-like"/>
</dbReference>
<dbReference type="PRINTS" id="PR00081">
    <property type="entry name" value="GDHRDH"/>
</dbReference>
<accession>A0A5B8TZG9</accession>
<evidence type="ECO:0000313" key="3">
    <source>
        <dbReference type="EMBL" id="QEC46118.1"/>
    </source>
</evidence>
<dbReference type="SUPFAM" id="SSF51735">
    <property type="entry name" value="NAD(P)-binding Rossmann-fold domains"/>
    <property type="match status" value="1"/>
</dbReference>
<dbReference type="CDD" id="cd05233">
    <property type="entry name" value="SDR_c"/>
    <property type="match status" value="1"/>
</dbReference>
<keyword evidence="4" id="KW-1185">Reference proteome</keyword>
<dbReference type="FunFam" id="3.40.50.720:FF:000084">
    <property type="entry name" value="Short-chain dehydrogenase reductase"/>
    <property type="match status" value="1"/>
</dbReference>
<dbReference type="Pfam" id="PF13561">
    <property type="entry name" value="adh_short_C2"/>
    <property type="match status" value="1"/>
</dbReference>
<organism evidence="3 4">
    <name type="scientific">Baekduia soli</name>
    <dbReference type="NCBI Taxonomy" id="496014"/>
    <lineage>
        <taxon>Bacteria</taxon>
        <taxon>Bacillati</taxon>
        <taxon>Actinomycetota</taxon>
        <taxon>Thermoleophilia</taxon>
        <taxon>Solirubrobacterales</taxon>
        <taxon>Baekduiaceae</taxon>
        <taxon>Baekduia</taxon>
    </lineage>
</organism>
<dbReference type="InterPro" id="IPR036291">
    <property type="entry name" value="NAD(P)-bd_dom_sf"/>
</dbReference>
<keyword evidence="2" id="KW-0560">Oxidoreductase</keyword>
<reference evidence="3 4" key="1">
    <citation type="journal article" date="2018" name="J. Microbiol.">
        <title>Baekduia soli gen. nov., sp. nov., a novel bacterium isolated from the soil of Baekdu Mountain and proposal of a novel family name, Baekduiaceae fam. nov.</title>
        <authorList>
            <person name="An D.S."/>
            <person name="Siddiqi M.Z."/>
            <person name="Kim K.H."/>
            <person name="Yu H.S."/>
            <person name="Im W.T."/>
        </authorList>
    </citation>
    <scope>NUCLEOTIDE SEQUENCE [LARGE SCALE GENOMIC DNA]</scope>
    <source>
        <strain evidence="3 4">BR7-21</strain>
    </source>
</reference>
<proteinExistence type="inferred from homology"/>
<dbReference type="GO" id="GO:0016491">
    <property type="term" value="F:oxidoreductase activity"/>
    <property type="evidence" value="ECO:0007669"/>
    <property type="project" value="UniProtKB-KW"/>
</dbReference>
<protein>
    <submittedName>
        <fullName evidence="3">SDR family oxidoreductase</fullName>
    </submittedName>
</protein>
<dbReference type="PANTHER" id="PTHR43477:SF1">
    <property type="entry name" value="DIHYDROANTICAPSIN 7-DEHYDROGENASE"/>
    <property type="match status" value="1"/>
</dbReference>
<dbReference type="PROSITE" id="PS00061">
    <property type="entry name" value="ADH_SHORT"/>
    <property type="match status" value="1"/>
</dbReference>
<dbReference type="Gene3D" id="3.40.50.720">
    <property type="entry name" value="NAD(P)-binding Rossmann-like Domain"/>
    <property type="match status" value="1"/>
</dbReference>
<evidence type="ECO:0000313" key="4">
    <source>
        <dbReference type="Proteomes" id="UP000321805"/>
    </source>
</evidence>
<name>A0A5B8TZG9_9ACTN</name>